<gene>
    <name evidence="2" type="ORF">ALEPTO_LOCUS2814</name>
</gene>
<sequence length="97" mass="9977">MGFWGVTMEVGKFTGKVIVAGIVTTAVVTAAGTSAPIFVPLVGVVIYAGGKIAKLAIKDEEEGFAKGFADFISDIYQDAGIGVITGCLGWSISSERC</sequence>
<reference evidence="2" key="1">
    <citation type="submission" date="2021-06" db="EMBL/GenBank/DDBJ databases">
        <authorList>
            <person name="Kallberg Y."/>
            <person name="Tangrot J."/>
            <person name="Rosling A."/>
        </authorList>
    </citation>
    <scope>NUCLEOTIDE SEQUENCE</scope>
    <source>
        <strain evidence="2">FL130A</strain>
    </source>
</reference>
<dbReference type="AlphaFoldDB" id="A0A9N8WI95"/>
<keyword evidence="1" id="KW-0812">Transmembrane</keyword>
<accession>A0A9N8WI95</accession>
<name>A0A9N8WI95_9GLOM</name>
<dbReference type="Proteomes" id="UP000789508">
    <property type="component" value="Unassembled WGS sequence"/>
</dbReference>
<keyword evidence="1" id="KW-1133">Transmembrane helix</keyword>
<comment type="caution">
    <text evidence="2">The sequence shown here is derived from an EMBL/GenBank/DDBJ whole genome shotgun (WGS) entry which is preliminary data.</text>
</comment>
<evidence type="ECO:0000256" key="1">
    <source>
        <dbReference type="SAM" id="Phobius"/>
    </source>
</evidence>
<protein>
    <submittedName>
        <fullName evidence="2">11832_t:CDS:1</fullName>
    </submittedName>
</protein>
<evidence type="ECO:0000313" key="3">
    <source>
        <dbReference type="Proteomes" id="UP000789508"/>
    </source>
</evidence>
<proteinExistence type="predicted"/>
<keyword evidence="3" id="KW-1185">Reference proteome</keyword>
<feature type="transmembrane region" description="Helical" evidence="1">
    <location>
        <begin position="20"/>
        <end position="48"/>
    </location>
</feature>
<keyword evidence="1" id="KW-0472">Membrane</keyword>
<dbReference type="EMBL" id="CAJVPS010000459">
    <property type="protein sequence ID" value="CAG8487616.1"/>
    <property type="molecule type" value="Genomic_DNA"/>
</dbReference>
<evidence type="ECO:0000313" key="2">
    <source>
        <dbReference type="EMBL" id="CAG8487616.1"/>
    </source>
</evidence>
<organism evidence="2 3">
    <name type="scientific">Ambispora leptoticha</name>
    <dbReference type="NCBI Taxonomy" id="144679"/>
    <lineage>
        <taxon>Eukaryota</taxon>
        <taxon>Fungi</taxon>
        <taxon>Fungi incertae sedis</taxon>
        <taxon>Mucoromycota</taxon>
        <taxon>Glomeromycotina</taxon>
        <taxon>Glomeromycetes</taxon>
        <taxon>Archaeosporales</taxon>
        <taxon>Ambisporaceae</taxon>
        <taxon>Ambispora</taxon>
    </lineage>
</organism>